<dbReference type="GO" id="GO:0005634">
    <property type="term" value="C:nucleus"/>
    <property type="evidence" value="ECO:0007669"/>
    <property type="project" value="TreeGrafter"/>
</dbReference>
<dbReference type="GO" id="GO:0004843">
    <property type="term" value="F:cysteine-type deubiquitinase activity"/>
    <property type="evidence" value="ECO:0007669"/>
    <property type="project" value="InterPro"/>
</dbReference>
<organism evidence="3 4">
    <name type="scientific">Allacma fusca</name>
    <dbReference type="NCBI Taxonomy" id="39272"/>
    <lineage>
        <taxon>Eukaryota</taxon>
        <taxon>Metazoa</taxon>
        <taxon>Ecdysozoa</taxon>
        <taxon>Arthropoda</taxon>
        <taxon>Hexapoda</taxon>
        <taxon>Collembola</taxon>
        <taxon>Symphypleona</taxon>
        <taxon>Sminthuridae</taxon>
        <taxon>Allacma</taxon>
    </lineage>
</organism>
<dbReference type="InterPro" id="IPR028889">
    <property type="entry name" value="USP"/>
</dbReference>
<feature type="non-terminal residue" evidence="3">
    <location>
        <position position="1"/>
    </location>
</feature>
<dbReference type="PROSITE" id="PS50235">
    <property type="entry name" value="USP_3"/>
    <property type="match status" value="1"/>
</dbReference>
<dbReference type="GO" id="GO:0016579">
    <property type="term" value="P:protein deubiquitination"/>
    <property type="evidence" value="ECO:0007669"/>
    <property type="project" value="InterPro"/>
</dbReference>
<dbReference type="PANTHER" id="PTHR24006">
    <property type="entry name" value="UBIQUITIN CARBOXYL-TERMINAL HYDROLASE"/>
    <property type="match status" value="1"/>
</dbReference>
<evidence type="ECO:0000259" key="2">
    <source>
        <dbReference type="PROSITE" id="PS50235"/>
    </source>
</evidence>
<comment type="similarity">
    <text evidence="1">Belongs to the peptidase C19 family.</text>
</comment>
<evidence type="ECO:0000256" key="1">
    <source>
        <dbReference type="ARBA" id="ARBA00009085"/>
    </source>
</evidence>
<comment type="caution">
    <text evidence="3">The sequence shown here is derived from an EMBL/GenBank/DDBJ whole genome shotgun (WGS) entry which is preliminary data.</text>
</comment>
<feature type="domain" description="USP" evidence="2">
    <location>
        <begin position="1"/>
        <end position="69"/>
    </location>
</feature>
<evidence type="ECO:0000313" key="3">
    <source>
        <dbReference type="EMBL" id="CAG7824656.1"/>
    </source>
</evidence>
<proteinExistence type="inferred from homology"/>
<accession>A0A8J2KZX4</accession>
<gene>
    <name evidence="3" type="ORF">AFUS01_LOCUS34802</name>
</gene>
<evidence type="ECO:0000313" key="4">
    <source>
        <dbReference type="Proteomes" id="UP000708208"/>
    </source>
</evidence>
<dbReference type="InterPro" id="IPR050164">
    <property type="entry name" value="Peptidase_C19"/>
</dbReference>
<dbReference type="OrthoDB" id="10071797at2759"/>
<dbReference type="GO" id="GO:0005829">
    <property type="term" value="C:cytosol"/>
    <property type="evidence" value="ECO:0007669"/>
    <property type="project" value="TreeGrafter"/>
</dbReference>
<dbReference type="EMBL" id="CAJVCH010533557">
    <property type="protein sequence ID" value="CAG7824656.1"/>
    <property type="molecule type" value="Genomic_DNA"/>
</dbReference>
<name>A0A8J2KZX4_9HEXA</name>
<dbReference type="InterPro" id="IPR001394">
    <property type="entry name" value="Peptidase_C19_UCH"/>
</dbReference>
<sequence>GDVDAGSRSIFYETYAIVNHIGNSMESGHYTAYGLSSGTWFHYDDARVRKLKLGEMELENSYIFFLRRIFAEN</sequence>
<keyword evidence="4" id="KW-1185">Reference proteome</keyword>
<reference evidence="3" key="1">
    <citation type="submission" date="2021-06" db="EMBL/GenBank/DDBJ databases">
        <authorList>
            <person name="Hodson N. C."/>
            <person name="Mongue J. A."/>
            <person name="Jaron S. K."/>
        </authorList>
    </citation>
    <scope>NUCLEOTIDE SEQUENCE</scope>
</reference>
<dbReference type="Pfam" id="PF00443">
    <property type="entry name" value="UCH"/>
    <property type="match status" value="1"/>
</dbReference>
<dbReference type="Proteomes" id="UP000708208">
    <property type="component" value="Unassembled WGS sequence"/>
</dbReference>
<dbReference type="AlphaFoldDB" id="A0A8J2KZX4"/>
<protein>
    <recommendedName>
        <fullName evidence="2">USP domain-containing protein</fullName>
    </recommendedName>
</protein>